<dbReference type="EMBL" id="AMZH03012581">
    <property type="protein sequence ID" value="RRT50770.1"/>
    <property type="molecule type" value="Genomic_DNA"/>
</dbReference>
<gene>
    <name evidence="2" type="ORF">B296_00042887</name>
</gene>
<name>A0A426YGI7_ENSVE</name>
<evidence type="ECO:0000256" key="1">
    <source>
        <dbReference type="SAM" id="MobiDB-lite"/>
    </source>
</evidence>
<protein>
    <submittedName>
        <fullName evidence="2">Uncharacterized protein</fullName>
    </submittedName>
</protein>
<feature type="region of interest" description="Disordered" evidence="1">
    <location>
        <begin position="30"/>
        <end position="74"/>
    </location>
</feature>
<organism evidence="2 3">
    <name type="scientific">Ensete ventricosum</name>
    <name type="common">Abyssinian banana</name>
    <name type="synonym">Musa ensete</name>
    <dbReference type="NCBI Taxonomy" id="4639"/>
    <lineage>
        <taxon>Eukaryota</taxon>
        <taxon>Viridiplantae</taxon>
        <taxon>Streptophyta</taxon>
        <taxon>Embryophyta</taxon>
        <taxon>Tracheophyta</taxon>
        <taxon>Spermatophyta</taxon>
        <taxon>Magnoliopsida</taxon>
        <taxon>Liliopsida</taxon>
        <taxon>Zingiberales</taxon>
        <taxon>Musaceae</taxon>
        <taxon>Ensete</taxon>
    </lineage>
</organism>
<evidence type="ECO:0000313" key="3">
    <source>
        <dbReference type="Proteomes" id="UP000287651"/>
    </source>
</evidence>
<dbReference type="Proteomes" id="UP000287651">
    <property type="component" value="Unassembled WGS sequence"/>
</dbReference>
<evidence type="ECO:0000313" key="2">
    <source>
        <dbReference type="EMBL" id="RRT50770.1"/>
    </source>
</evidence>
<proteinExistence type="predicted"/>
<sequence>MSGCGNGREPCPFRIAVRCPAGLERISVAGSPTGGSLVGPTRFSHPRSVASRTPLIRRGPRGLTNRPRKDPHASARACYRGLSVRGPGSAVHVDLLRRNLISRGI</sequence>
<reference evidence="2 3" key="1">
    <citation type="journal article" date="2014" name="Agronomy (Basel)">
        <title>A Draft Genome Sequence for Ensete ventricosum, the Drought-Tolerant Tree Against Hunger.</title>
        <authorList>
            <person name="Harrison J."/>
            <person name="Moore K.A."/>
            <person name="Paszkiewicz K."/>
            <person name="Jones T."/>
            <person name="Grant M."/>
            <person name="Ambacheew D."/>
            <person name="Muzemil S."/>
            <person name="Studholme D.J."/>
        </authorList>
    </citation>
    <scope>NUCLEOTIDE SEQUENCE [LARGE SCALE GENOMIC DNA]</scope>
</reference>
<comment type="caution">
    <text evidence="2">The sequence shown here is derived from an EMBL/GenBank/DDBJ whole genome shotgun (WGS) entry which is preliminary data.</text>
</comment>
<accession>A0A426YGI7</accession>
<dbReference type="AlphaFoldDB" id="A0A426YGI7"/>